<evidence type="ECO:0000313" key="3">
    <source>
        <dbReference type="Proteomes" id="UP000799771"/>
    </source>
</evidence>
<feature type="region of interest" description="Disordered" evidence="1">
    <location>
        <begin position="165"/>
        <end position="184"/>
    </location>
</feature>
<protein>
    <submittedName>
        <fullName evidence="2">Uncharacterized protein</fullName>
    </submittedName>
</protein>
<evidence type="ECO:0000256" key="1">
    <source>
        <dbReference type="SAM" id="MobiDB-lite"/>
    </source>
</evidence>
<evidence type="ECO:0000313" key="2">
    <source>
        <dbReference type="EMBL" id="KAF2133084.1"/>
    </source>
</evidence>
<dbReference type="RefSeq" id="XP_033527471.1">
    <property type="nucleotide sequence ID" value="XM_033672749.1"/>
</dbReference>
<dbReference type="AlphaFoldDB" id="A0A6A6AQ57"/>
<organism evidence="2 3">
    <name type="scientific">Dothidotthia symphoricarpi CBS 119687</name>
    <dbReference type="NCBI Taxonomy" id="1392245"/>
    <lineage>
        <taxon>Eukaryota</taxon>
        <taxon>Fungi</taxon>
        <taxon>Dikarya</taxon>
        <taxon>Ascomycota</taxon>
        <taxon>Pezizomycotina</taxon>
        <taxon>Dothideomycetes</taxon>
        <taxon>Pleosporomycetidae</taxon>
        <taxon>Pleosporales</taxon>
        <taxon>Dothidotthiaceae</taxon>
        <taxon>Dothidotthia</taxon>
    </lineage>
</organism>
<dbReference type="EMBL" id="ML977500">
    <property type="protein sequence ID" value="KAF2133084.1"/>
    <property type="molecule type" value="Genomic_DNA"/>
</dbReference>
<feature type="compositionally biased region" description="Acidic residues" evidence="1">
    <location>
        <begin position="175"/>
        <end position="184"/>
    </location>
</feature>
<sequence>MSRRLHDPYETLHNRPKWGFVIYRCDYRNDESWKAFIDKWSDRVKQWLLHKNASHLVQTLEFTVKEDPAVLDGATVEDVQGLFTTWTTSEEATAEQRAAWDNNVGNSARHYFCIHVDAQSLDGCLRYESLPEDTQRKYIFSNRDPSLGQAAYVNIVEKFQEVIRLPGSSDNGGNNDEEDDEDEDDEVISIKMHMPFVLPDAYIALSKMPNLLQSWAQNCEEDGVCLY</sequence>
<dbReference type="OrthoDB" id="4424523at2759"/>
<dbReference type="GeneID" id="54413181"/>
<name>A0A6A6AQ57_9PLEO</name>
<dbReference type="Proteomes" id="UP000799771">
    <property type="component" value="Unassembled WGS sequence"/>
</dbReference>
<accession>A0A6A6AQ57</accession>
<gene>
    <name evidence="2" type="ORF">P153DRAFT_429072</name>
</gene>
<reference evidence="2" key="1">
    <citation type="journal article" date="2020" name="Stud. Mycol.">
        <title>101 Dothideomycetes genomes: a test case for predicting lifestyles and emergence of pathogens.</title>
        <authorList>
            <person name="Haridas S."/>
            <person name="Albert R."/>
            <person name="Binder M."/>
            <person name="Bloem J."/>
            <person name="Labutti K."/>
            <person name="Salamov A."/>
            <person name="Andreopoulos B."/>
            <person name="Baker S."/>
            <person name="Barry K."/>
            <person name="Bills G."/>
            <person name="Bluhm B."/>
            <person name="Cannon C."/>
            <person name="Castanera R."/>
            <person name="Culley D."/>
            <person name="Daum C."/>
            <person name="Ezra D."/>
            <person name="Gonzalez J."/>
            <person name="Henrissat B."/>
            <person name="Kuo A."/>
            <person name="Liang C."/>
            <person name="Lipzen A."/>
            <person name="Lutzoni F."/>
            <person name="Magnuson J."/>
            <person name="Mondo S."/>
            <person name="Nolan M."/>
            <person name="Ohm R."/>
            <person name="Pangilinan J."/>
            <person name="Park H.-J."/>
            <person name="Ramirez L."/>
            <person name="Alfaro M."/>
            <person name="Sun H."/>
            <person name="Tritt A."/>
            <person name="Yoshinaga Y."/>
            <person name="Zwiers L.-H."/>
            <person name="Turgeon B."/>
            <person name="Goodwin S."/>
            <person name="Spatafora J."/>
            <person name="Crous P."/>
            <person name="Grigoriev I."/>
        </authorList>
    </citation>
    <scope>NUCLEOTIDE SEQUENCE</scope>
    <source>
        <strain evidence="2">CBS 119687</strain>
    </source>
</reference>
<keyword evidence="3" id="KW-1185">Reference proteome</keyword>
<proteinExistence type="predicted"/>